<protein>
    <submittedName>
        <fullName evidence="2">Uncharacterized protein</fullName>
    </submittedName>
</protein>
<dbReference type="EMBL" id="KN822273">
    <property type="protein sequence ID" value="KIM51230.1"/>
    <property type="molecule type" value="Genomic_DNA"/>
</dbReference>
<accession>A0A0C3CRK7</accession>
<gene>
    <name evidence="2" type="ORF">SCLCIDRAFT_1224703</name>
</gene>
<dbReference type="InParanoid" id="A0A0C3CRK7"/>
<evidence type="ECO:0000313" key="2">
    <source>
        <dbReference type="EMBL" id="KIM51230.1"/>
    </source>
</evidence>
<name>A0A0C3CRK7_9AGAM</name>
<feature type="compositionally biased region" description="Basic and acidic residues" evidence="1">
    <location>
        <begin position="72"/>
        <end position="82"/>
    </location>
</feature>
<evidence type="ECO:0000313" key="3">
    <source>
        <dbReference type="Proteomes" id="UP000053989"/>
    </source>
</evidence>
<feature type="region of interest" description="Disordered" evidence="1">
    <location>
        <begin position="1"/>
        <end position="21"/>
    </location>
</feature>
<dbReference type="AlphaFoldDB" id="A0A0C3CRK7"/>
<reference evidence="3" key="2">
    <citation type="submission" date="2015-01" db="EMBL/GenBank/DDBJ databases">
        <title>Evolutionary Origins and Diversification of the Mycorrhizal Mutualists.</title>
        <authorList>
            <consortium name="DOE Joint Genome Institute"/>
            <consortium name="Mycorrhizal Genomics Consortium"/>
            <person name="Kohler A."/>
            <person name="Kuo A."/>
            <person name="Nagy L.G."/>
            <person name="Floudas D."/>
            <person name="Copeland A."/>
            <person name="Barry K.W."/>
            <person name="Cichocki N."/>
            <person name="Veneault-Fourrey C."/>
            <person name="LaButti K."/>
            <person name="Lindquist E.A."/>
            <person name="Lipzen A."/>
            <person name="Lundell T."/>
            <person name="Morin E."/>
            <person name="Murat C."/>
            <person name="Riley R."/>
            <person name="Ohm R."/>
            <person name="Sun H."/>
            <person name="Tunlid A."/>
            <person name="Henrissat B."/>
            <person name="Grigoriev I.V."/>
            <person name="Hibbett D.S."/>
            <person name="Martin F."/>
        </authorList>
    </citation>
    <scope>NUCLEOTIDE SEQUENCE [LARGE SCALE GENOMIC DNA]</scope>
    <source>
        <strain evidence="3">Foug A</strain>
    </source>
</reference>
<sequence>MLFASSGLNGRVALATTGEERTGRCSGRILIQSYRVTRRTKEDGLKRTSRCSRPSGWRGNNDEDEPPVNGPIEKKSLAREAG</sequence>
<proteinExistence type="predicted"/>
<dbReference type="HOGENOM" id="CLU_2559644_0_0_1"/>
<organism evidence="2 3">
    <name type="scientific">Scleroderma citrinum Foug A</name>
    <dbReference type="NCBI Taxonomy" id="1036808"/>
    <lineage>
        <taxon>Eukaryota</taxon>
        <taxon>Fungi</taxon>
        <taxon>Dikarya</taxon>
        <taxon>Basidiomycota</taxon>
        <taxon>Agaricomycotina</taxon>
        <taxon>Agaricomycetes</taxon>
        <taxon>Agaricomycetidae</taxon>
        <taxon>Boletales</taxon>
        <taxon>Sclerodermatineae</taxon>
        <taxon>Sclerodermataceae</taxon>
        <taxon>Scleroderma</taxon>
    </lineage>
</organism>
<evidence type="ECO:0000256" key="1">
    <source>
        <dbReference type="SAM" id="MobiDB-lite"/>
    </source>
</evidence>
<dbReference type="Proteomes" id="UP000053989">
    <property type="component" value="Unassembled WGS sequence"/>
</dbReference>
<reference evidence="2 3" key="1">
    <citation type="submission" date="2014-04" db="EMBL/GenBank/DDBJ databases">
        <authorList>
            <consortium name="DOE Joint Genome Institute"/>
            <person name="Kuo A."/>
            <person name="Kohler A."/>
            <person name="Nagy L.G."/>
            <person name="Floudas D."/>
            <person name="Copeland A."/>
            <person name="Barry K.W."/>
            <person name="Cichocki N."/>
            <person name="Veneault-Fourrey C."/>
            <person name="LaButti K."/>
            <person name="Lindquist E.A."/>
            <person name="Lipzen A."/>
            <person name="Lundell T."/>
            <person name="Morin E."/>
            <person name="Murat C."/>
            <person name="Sun H."/>
            <person name="Tunlid A."/>
            <person name="Henrissat B."/>
            <person name="Grigoriev I.V."/>
            <person name="Hibbett D.S."/>
            <person name="Martin F."/>
            <person name="Nordberg H.P."/>
            <person name="Cantor M.N."/>
            <person name="Hua S.X."/>
        </authorList>
    </citation>
    <scope>NUCLEOTIDE SEQUENCE [LARGE SCALE GENOMIC DNA]</scope>
    <source>
        <strain evidence="2 3">Foug A</strain>
    </source>
</reference>
<keyword evidence="3" id="KW-1185">Reference proteome</keyword>
<feature type="region of interest" description="Disordered" evidence="1">
    <location>
        <begin position="39"/>
        <end position="82"/>
    </location>
</feature>